<proteinExistence type="inferred from homology"/>
<keyword evidence="19" id="KW-1185">Reference proteome</keyword>
<dbReference type="InterPro" id="IPR010982">
    <property type="entry name" value="Lambda_DNA-bd_dom_sf"/>
</dbReference>
<dbReference type="Gene3D" id="1.10.260.40">
    <property type="entry name" value="lambda repressor-like DNA-binding domains"/>
    <property type="match status" value="3"/>
</dbReference>
<feature type="region of interest" description="Disordered" evidence="15">
    <location>
        <begin position="789"/>
        <end position="822"/>
    </location>
</feature>
<dbReference type="PANTHER" id="PTHR14043:SF5">
    <property type="entry name" value="HOMEOBOX PROTEIN CUT-LIKE 2"/>
    <property type="match status" value="1"/>
</dbReference>
<dbReference type="CDD" id="cd00086">
    <property type="entry name" value="homeodomain"/>
    <property type="match status" value="1"/>
</dbReference>
<dbReference type="FunFam" id="1.10.260.40:FF:000004">
    <property type="entry name" value="Cut-like homeobox 1a"/>
    <property type="match status" value="1"/>
</dbReference>
<feature type="region of interest" description="Disordered" evidence="15">
    <location>
        <begin position="383"/>
        <end position="404"/>
    </location>
</feature>
<name>A0A8C4Q2Y8_EPTBU</name>
<accession>A0A8C4Q2Y8</accession>
<feature type="region of interest" description="Disordered" evidence="15">
    <location>
        <begin position="228"/>
        <end position="261"/>
    </location>
</feature>
<evidence type="ECO:0000313" key="18">
    <source>
        <dbReference type="Ensembl" id="ENSEBUP00000009202.1"/>
    </source>
</evidence>
<reference evidence="18" key="2">
    <citation type="submission" date="2025-09" db="UniProtKB">
        <authorList>
            <consortium name="Ensembl"/>
        </authorList>
    </citation>
    <scope>IDENTIFICATION</scope>
</reference>
<sequence length="1176" mass="125804">MDTELARKDGRLAWLAEEVRRLQSNLAELQEASAAQILQLEAQLADRNRRIQKLEEKLKSRMNCEIKMEINAGDASDRQSTGVTASQGPAKELLPCQARRVRLREPDGSQPPDTQIHGPPPTWQENGGPGSRCPSELSACASPRPCPPSTPASEPTALYPPALGFGGAESLPAGIFSGTPLPMSAGRFSLSPFFPKQLLQSVYTVKAAHEASLYQPGLYVGAIASPPAGARPGSTHSASPRLGASPALRNGQPEGGGVRTGIGALRTEGEIDEVNTSELARHVKEQLLKHNIGQRVFGHYVLGLSQGSVSEILARPKPWTKLTVKGKEPFLKMKQFLSDEQNVLALRAIQVKQRGSITPRIKTPDSGSDDAIKNILEQAKKEIQAQKAEQISMPSPVPEHSSSDDTIRSLLEQARREMDAQRTAMLQAEAVADGTPVPATTATSCSSSSSASSSSSSSLCSSSSSLSEPTQHSPAAGAAAVGRGPEPQGDGGTVADGSSGSSGSTQAHAEFVQNIIRRVKTELEDGRPQPCTKHRPSSVAQAFYCPPPTSPIPSTAYYRAEPFRPFSTGPPDSQTRRVHTKAVMPTEGQYEGVSNEPTRGCSEMGPSVGEAGTPATTVGGSLLGKPPRPCIPPLTPEQYEVYMYREVDTAELTRLVKEKLTKNGICQRVFGEKVLGLSQGSVSDMLSRPKPWSKLTQKGREPFIRMQLWLNDDLPVSSTAEASPSSQGQRLFGETVLGLTQGSVSDLLARPKPWQKLSLKGREPFVRMQLWLNDPHSVDRLRNMKRMEKKASLKRRSTVIPDGESPVPPPTSPAPAAVSPAPTGLAKKARVVLAPEEKEALKRAYEEEPYPSQQTIEMLAAQLGLRTSTVINWFHNYRSRIRREHFIEEMQQKSPGLEGSCTPRMANDGAVDDAGLSPDRPRSTEEQRLNVEADQCQVLQFESYSLPPASIKQEMVEEEASGICFRNEGQEGLPLQTLHTQVIEVGSGSGSGSEGAYLDEGVKGQLPLRSNTFFSDLLMARATSAALRLSSPEPRTVGKVLSPAVPLLPFLPLSASSSPSPGSSPKPEAEGGKGPLVSPFPSASPSCLPISGETPPLPPPLVPGASTHSPLPPGAGPGTRGSSPLAQGSDGALAMGWKEGSVRKALRDEVKAANLNSIINRLEKAASRDDSPDWEF</sequence>
<feature type="compositionally biased region" description="Polar residues" evidence="15">
    <location>
        <begin position="78"/>
        <end position="87"/>
    </location>
</feature>
<reference evidence="18" key="1">
    <citation type="submission" date="2025-08" db="UniProtKB">
        <authorList>
            <consortium name="Ensembl"/>
        </authorList>
    </citation>
    <scope>IDENTIFICATION</scope>
</reference>
<evidence type="ECO:0000256" key="5">
    <source>
        <dbReference type="ARBA" id="ARBA00023015"/>
    </source>
</evidence>
<dbReference type="InterPro" id="IPR009057">
    <property type="entry name" value="Homeodomain-like_sf"/>
</dbReference>
<dbReference type="GeneTree" id="ENSGT00940000159751"/>
<feature type="compositionally biased region" description="Low complexity" evidence="15">
    <location>
        <begin position="1055"/>
        <end position="1066"/>
    </location>
</feature>
<evidence type="ECO:0000256" key="3">
    <source>
        <dbReference type="ARBA" id="ARBA00022553"/>
    </source>
</evidence>
<keyword evidence="7 11" id="KW-0238">DNA-binding</keyword>
<dbReference type="PROSITE" id="PS00027">
    <property type="entry name" value="HOMEOBOX_1"/>
    <property type="match status" value="1"/>
</dbReference>
<dbReference type="FunFam" id="1.10.260.40:FF:000010">
    <property type="entry name" value="Cut-like homeobox 1a"/>
    <property type="match status" value="1"/>
</dbReference>
<feature type="DNA-binding region" description="Homeobox" evidence="11">
    <location>
        <begin position="826"/>
        <end position="885"/>
    </location>
</feature>
<evidence type="ECO:0000256" key="7">
    <source>
        <dbReference type="ARBA" id="ARBA00023125"/>
    </source>
</evidence>
<dbReference type="SUPFAM" id="SSF47413">
    <property type="entry name" value="lambda repressor-like DNA-binding domains"/>
    <property type="match status" value="3"/>
</dbReference>
<evidence type="ECO:0000256" key="13">
    <source>
        <dbReference type="RuleBase" id="RU361129"/>
    </source>
</evidence>
<feature type="domain" description="Homeobox" evidence="16">
    <location>
        <begin position="824"/>
        <end position="884"/>
    </location>
</feature>
<evidence type="ECO:0000256" key="15">
    <source>
        <dbReference type="SAM" id="MobiDB-lite"/>
    </source>
</evidence>
<feature type="region of interest" description="Disordered" evidence="15">
    <location>
        <begin position="430"/>
        <end position="506"/>
    </location>
</feature>
<evidence type="ECO:0000256" key="10">
    <source>
        <dbReference type="ARBA" id="ARBA00023242"/>
    </source>
</evidence>
<feature type="region of interest" description="Disordered" evidence="15">
    <location>
        <begin position="71"/>
        <end position="153"/>
    </location>
</feature>
<dbReference type="SMART" id="SM01109">
    <property type="entry name" value="CUT"/>
    <property type="match status" value="3"/>
</dbReference>
<dbReference type="SUPFAM" id="SSF46689">
    <property type="entry name" value="Homeodomain-like"/>
    <property type="match status" value="1"/>
</dbReference>
<evidence type="ECO:0000256" key="12">
    <source>
        <dbReference type="RuleBase" id="RU000682"/>
    </source>
</evidence>
<feature type="region of interest" description="Disordered" evidence="15">
    <location>
        <begin position="522"/>
        <end position="544"/>
    </location>
</feature>
<dbReference type="Pfam" id="PF00046">
    <property type="entry name" value="Homeodomain"/>
    <property type="match status" value="1"/>
</dbReference>
<dbReference type="GO" id="GO:0005634">
    <property type="term" value="C:nucleus"/>
    <property type="evidence" value="ECO:0007669"/>
    <property type="project" value="UniProtKB-SubCell"/>
</dbReference>
<feature type="region of interest" description="Disordered" evidence="15">
    <location>
        <begin position="589"/>
        <end position="609"/>
    </location>
</feature>
<comment type="similarity">
    <text evidence="2 13">Belongs to the CUT homeobox family.</text>
</comment>
<feature type="region of interest" description="Disordered" evidence="15">
    <location>
        <begin position="906"/>
        <end position="925"/>
    </location>
</feature>
<feature type="compositionally biased region" description="Low complexity" evidence="15">
    <location>
        <begin position="475"/>
        <end position="484"/>
    </location>
</feature>
<feature type="domain" description="CUT" evidence="17">
    <location>
        <begin position="265"/>
        <end position="352"/>
    </location>
</feature>
<dbReference type="GO" id="GO:0000981">
    <property type="term" value="F:DNA-binding transcription factor activity, RNA polymerase II-specific"/>
    <property type="evidence" value="ECO:0007669"/>
    <property type="project" value="InterPro"/>
</dbReference>
<dbReference type="GO" id="GO:0000977">
    <property type="term" value="F:RNA polymerase II transcription regulatory region sequence-specific DNA binding"/>
    <property type="evidence" value="ECO:0007669"/>
    <property type="project" value="TreeGrafter"/>
</dbReference>
<keyword evidence="10 11" id="KW-0539">Nucleus</keyword>
<feature type="domain" description="CUT" evidence="17">
    <location>
        <begin position="728"/>
        <end position="787"/>
    </location>
</feature>
<evidence type="ECO:0000256" key="14">
    <source>
        <dbReference type="SAM" id="Coils"/>
    </source>
</evidence>
<feature type="domain" description="CUT" evidence="17">
    <location>
        <begin position="638"/>
        <end position="725"/>
    </location>
</feature>
<dbReference type="PANTHER" id="PTHR14043">
    <property type="entry name" value="CCAAT DISPLACEMENT PROTEIN-RELATED"/>
    <property type="match status" value="1"/>
</dbReference>
<dbReference type="InterPro" id="IPR003350">
    <property type="entry name" value="CUT_dom"/>
</dbReference>
<evidence type="ECO:0000259" key="16">
    <source>
        <dbReference type="PROSITE" id="PS50071"/>
    </source>
</evidence>
<dbReference type="PROSITE" id="PS50071">
    <property type="entry name" value="HOMEOBOX_2"/>
    <property type="match status" value="1"/>
</dbReference>
<evidence type="ECO:0000256" key="11">
    <source>
        <dbReference type="PROSITE-ProRule" id="PRU00108"/>
    </source>
</evidence>
<dbReference type="AlphaFoldDB" id="A0A8C4Q2Y8"/>
<dbReference type="Proteomes" id="UP000694388">
    <property type="component" value="Unplaced"/>
</dbReference>
<dbReference type="InterPro" id="IPR017970">
    <property type="entry name" value="Homeobox_CS"/>
</dbReference>
<feature type="coiled-coil region" evidence="14">
    <location>
        <begin position="12"/>
        <end position="57"/>
    </location>
</feature>
<evidence type="ECO:0000256" key="9">
    <source>
        <dbReference type="ARBA" id="ARBA00023163"/>
    </source>
</evidence>
<evidence type="ECO:0000259" key="17">
    <source>
        <dbReference type="PROSITE" id="PS51042"/>
    </source>
</evidence>
<dbReference type="InterPro" id="IPR001356">
    <property type="entry name" value="HD"/>
</dbReference>
<feature type="region of interest" description="Disordered" evidence="15">
    <location>
        <begin position="1055"/>
        <end position="1132"/>
    </location>
</feature>
<keyword evidence="6 14" id="KW-0175">Coiled coil</keyword>
<dbReference type="SMART" id="SM00389">
    <property type="entry name" value="HOX"/>
    <property type="match status" value="1"/>
</dbReference>
<protein>
    <recommendedName>
        <fullName evidence="13">Homeobox protein cut-like</fullName>
    </recommendedName>
</protein>
<dbReference type="PROSITE" id="PS51042">
    <property type="entry name" value="CUT"/>
    <property type="match status" value="3"/>
</dbReference>
<evidence type="ECO:0000256" key="8">
    <source>
        <dbReference type="ARBA" id="ARBA00023155"/>
    </source>
</evidence>
<dbReference type="Pfam" id="PF02376">
    <property type="entry name" value="CUT"/>
    <property type="match status" value="3"/>
</dbReference>
<dbReference type="Ensembl" id="ENSEBUT00000009723.1">
    <property type="protein sequence ID" value="ENSEBUP00000009202.1"/>
    <property type="gene ID" value="ENSEBUG00000005890.1"/>
</dbReference>
<keyword evidence="8 11" id="KW-0371">Homeobox</keyword>
<evidence type="ECO:0000256" key="2">
    <source>
        <dbReference type="ARBA" id="ARBA00008190"/>
    </source>
</evidence>
<feature type="compositionally biased region" description="Polar residues" evidence="15">
    <location>
        <begin position="496"/>
        <end position="506"/>
    </location>
</feature>
<feature type="compositionally biased region" description="Low complexity" evidence="15">
    <location>
        <begin position="441"/>
        <end position="467"/>
    </location>
</feature>
<keyword evidence="9 13" id="KW-0804">Transcription</keyword>
<keyword evidence="4" id="KW-0677">Repeat</keyword>
<evidence type="ECO:0000256" key="4">
    <source>
        <dbReference type="ARBA" id="ARBA00022737"/>
    </source>
</evidence>
<evidence type="ECO:0000256" key="6">
    <source>
        <dbReference type="ARBA" id="ARBA00023054"/>
    </source>
</evidence>
<dbReference type="Gene3D" id="1.10.10.60">
    <property type="entry name" value="Homeodomain-like"/>
    <property type="match status" value="1"/>
</dbReference>
<keyword evidence="3" id="KW-0597">Phosphoprotein</keyword>
<comment type="subcellular location">
    <subcellularLocation>
        <location evidence="1 11 12">Nucleus</location>
    </subcellularLocation>
</comment>
<organism evidence="18 19">
    <name type="scientific">Eptatretus burgeri</name>
    <name type="common">Inshore hagfish</name>
    <dbReference type="NCBI Taxonomy" id="7764"/>
    <lineage>
        <taxon>Eukaryota</taxon>
        <taxon>Metazoa</taxon>
        <taxon>Chordata</taxon>
        <taxon>Craniata</taxon>
        <taxon>Vertebrata</taxon>
        <taxon>Cyclostomata</taxon>
        <taxon>Myxini</taxon>
        <taxon>Myxiniformes</taxon>
        <taxon>Myxinidae</taxon>
        <taxon>Eptatretinae</taxon>
        <taxon>Eptatretus</taxon>
    </lineage>
</organism>
<evidence type="ECO:0000256" key="1">
    <source>
        <dbReference type="ARBA" id="ARBA00004123"/>
    </source>
</evidence>
<evidence type="ECO:0000313" key="19">
    <source>
        <dbReference type="Proteomes" id="UP000694388"/>
    </source>
</evidence>
<keyword evidence="5 13" id="KW-0805">Transcription regulation</keyword>